<dbReference type="AlphaFoldDB" id="A0A8D1N2F2"/>
<evidence type="ECO:0000259" key="7">
    <source>
        <dbReference type="PROSITE" id="PS51448"/>
    </source>
</evidence>
<accession>A0A8D1N2F2</accession>
<dbReference type="PANTHER" id="PTHR13826">
    <property type="entry name" value="INTESTINAL TREFOIL FACTOR-RELATED"/>
    <property type="match status" value="1"/>
</dbReference>
<dbReference type="SUPFAM" id="SSF57492">
    <property type="entry name" value="Trefoil"/>
    <property type="match status" value="1"/>
</dbReference>
<keyword evidence="2" id="KW-0964">Secreted</keyword>
<comment type="subcellular location">
    <subcellularLocation>
        <location evidence="1">Secreted</location>
    </subcellularLocation>
</comment>
<feature type="signal peptide" evidence="6">
    <location>
        <begin position="1"/>
        <end position="22"/>
    </location>
</feature>
<evidence type="ECO:0000256" key="4">
    <source>
        <dbReference type="ARBA" id="ARBA00023157"/>
    </source>
</evidence>
<dbReference type="InterPro" id="IPR017994">
    <property type="entry name" value="P_trefoil_chordata"/>
</dbReference>
<sequence>AQHRAWRIRSMTHLRLLAGTLSDTCQVEPHARVNCGFSGITAEQCEKKGCCFDTKVTGVPWCFNPVAVDDPTDNEKIPP</sequence>
<evidence type="ECO:0000313" key="9">
    <source>
        <dbReference type="Proteomes" id="UP000694571"/>
    </source>
</evidence>
<dbReference type="Proteomes" id="UP000694571">
    <property type="component" value="Unplaced"/>
</dbReference>
<dbReference type="InterPro" id="IPR017957">
    <property type="entry name" value="P_trefoil_CS"/>
</dbReference>
<feature type="disulfide bond" evidence="5">
    <location>
        <begin position="25"/>
        <end position="51"/>
    </location>
</feature>
<dbReference type="InterPro" id="IPR000519">
    <property type="entry name" value="P_trefoil_dom"/>
</dbReference>
<dbReference type="Pfam" id="PF00088">
    <property type="entry name" value="Trefoil"/>
    <property type="match status" value="1"/>
</dbReference>
<dbReference type="CDD" id="cd00111">
    <property type="entry name" value="Trefoil"/>
    <property type="match status" value="1"/>
</dbReference>
<dbReference type="Ensembl" id="ENSSSCT00050073029.1">
    <property type="protein sequence ID" value="ENSSSCP00050031431.1"/>
    <property type="gene ID" value="ENSSSCG00050053606.1"/>
</dbReference>
<dbReference type="FunFam" id="4.10.110.10:FF:000001">
    <property type="entry name" value="Trefoil factor 3"/>
    <property type="match status" value="1"/>
</dbReference>
<dbReference type="InterPro" id="IPR044913">
    <property type="entry name" value="P_trefoil_dom_sf"/>
</dbReference>
<dbReference type="Gene3D" id="4.10.110.10">
    <property type="entry name" value="Spasmolytic Protein, domain 1"/>
    <property type="match status" value="1"/>
</dbReference>
<protein>
    <recommendedName>
        <fullName evidence="7">P-type domain-containing protein</fullName>
    </recommendedName>
</protein>
<evidence type="ECO:0000256" key="1">
    <source>
        <dbReference type="ARBA" id="ARBA00004613"/>
    </source>
</evidence>
<evidence type="ECO:0000256" key="3">
    <source>
        <dbReference type="ARBA" id="ARBA00022729"/>
    </source>
</evidence>
<feature type="domain" description="P-type" evidence="7">
    <location>
        <begin position="23"/>
        <end position="66"/>
    </location>
</feature>
<organism evidence="8 9">
    <name type="scientific">Sus scrofa</name>
    <name type="common">Pig</name>
    <dbReference type="NCBI Taxonomy" id="9823"/>
    <lineage>
        <taxon>Eukaryota</taxon>
        <taxon>Metazoa</taxon>
        <taxon>Chordata</taxon>
        <taxon>Craniata</taxon>
        <taxon>Vertebrata</taxon>
        <taxon>Euteleostomi</taxon>
        <taxon>Mammalia</taxon>
        <taxon>Eutheria</taxon>
        <taxon>Laurasiatheria</taxon>
        <taxon>Artiodactyla</taxon>
        <taxon>Suina</taxon>
        <taxon>Suidae</taxon>
        <taxon>Sus</taxon>
    </lineage>
</organism>
<keyword evidence="4 5" id="KW-1015">Disulfide bond</keyword>
<reference evidence="8" key="1">
    <citation type="submission" date="2025-08" db="UniProtKB">
        <authorList>
            <consortium name="Ensembl"/>
        </authorList>
    </citation>
    <scope>IDENTIFICATION</scope>
</reference>
<dbReference type="GO" id="GO:0005576">
    <property type="term" value="C:extracellular region"/>
    <property type="evidence" value="ECO:0007669"/>
    <property type="project" value="UniProtKB-SubCell"/>
</dbReference>
<keyword evidence="3 6" id="KW-0732">Signal</keyword>
<feature type="disulfide bond" evidence="5">
    <location>
        <begin position="45"/>
        <end position="62"/>
    </location>
</feature>
<dbReference type="PROSITE" id="PS51448">
    <property type="entry name" value="P_TREFOIL_2"/>
    <property type="match status" value="1"/>
</dbReference>
<name>A0A8D1N2F2_PIG</name>
<evidence type="ECO:0000256" key="5">
    <source>
        <dbReference type="PROSITE-ProRule" id="PRU00779"/>
    </source>
</evidence>
<feature type="disulfide bond" evidence="5">
    <location>
        <begin position="35"/>
        <end position="50"/>
    </location>
</feature>
<dbReference type="PROSITE" id="PS00025">
    <property type="entry name" value="P_TREFOIL_1"/>
    <property type="match status" value="1"/>
</dbReference>
<dbReference type="SMART" id="SM00018">
    <property type="entry name" value="PD"/>
    <property type="match status" value="1"/>
</dbReference>
<evidence type="ECO:0000313" key="8">
    <source>
        <dbReference type="Ensembl" id="ENSSSCP00050031431.1"/>
    </source>
</evidence>
<evidence type="ECO:0000256" key="6">
    <source>
        <dbReference type="SAM" id="SignalP"/>
    </source>
</evidence>
<dbReference type="PANTHER" id="PTHR13826:SF18">
    <property type="entry name" value="TREFOIL FACTOR 1"/>
    <property type="match status" value="1"/>
</dbReference>
<evidence type="ECO:0000256" key="2">
    <source>
        <dbReference type="ARBA" id="ARBA00022525"/>
    </source>
</evidence>
<dbReference type="PRINTS" id="PR00680">
    <property type="entry name" value="PTREFOIL"/>
</dbReference>
<proteinExistence type="predicted"/>
<feature type="chain" id="PRO_5034175353" description="P-type domain-containing protein" evidence="6">
    <location>
        <begin position="23"/>
        <end position="79"/>
    </location>
</feature>